<dbReference type="GO" id="GO:0005198">
    <property type="term" value="F:structural molecule activity"/>
    <property type="evidence" value="ECO:0007669"/>
    <property type="project" value="UniProtKB-UniRule"/>
</dbReference>
<dbReference type="PATRIC" id="fig|1449351.3.peg.1485"/>
<dbReference type="SUPFAM" id="SSF64518">
    <property type="entry name" value="Phase 1 flagellin"/>
    <property type="match status" value="1"/>
</dbReference>
<sequence length="452" mass="45876">MSSILTNNGAMIALQTLKSINKGLQMTQNEVATGKSVATAKDNSAVWAISKVMEADVKGFKGISDSLNLGESTVAVARQAAETVTDLLTDIKGKIVAAQEENVDRVKIQADISALRDQIASVVGAAQFNGLNLLSNTDTTAGSGNINILSSLDRSSSNVVASDISVAKQDLGTTASAIDYTATATAANADLFAFGTTAAQAATAVNTAANATLTINIGSEATAGAPSLANFSSTDPVAAGLGFQLIITASGGNVPAAFNTTDGDITYVARDGDTAADVATGLADAFNRYARTKLGEDNVGSGSGLIQATVGANGFSLVIEGYDGVAGDTFSVNAEQFAATATTIGGRLEQLTNVDVTTQAGADNALTEIEALIQTAIDSASAFGSAQGRIETQTDFISGLTTALKSGIGTLVDADMEEASARLQALQVQQQLGVQALSIANQAPQQLLSLFR</sequence>
<reference evidence="6 7" key="1">
    <citation type="submission" date="2014-01" db="EMBL/GenBank/DDBJ databases">
        <title>Roseivivax isoporae LMG 25204 Genome Sequencing.</title>
        <authorList>
            <person name="Lai Q."/>
            <person name="Li G."/>
            <person name="Shao Z."/>
        </authorList>
    </citation>
    <scope>NUCLEOTIDE SEQUENCE [LARGE SCALE GENOMIC DNA]</scope>
    <source>
        <strain evidence="6 7">LMG 25204</strain>
    </source>
</reference>
<dbReference type="STRING" id="1449351.RISW2_22720"/>
<comment type="similarity">
    <text evidence="1 3">Belongs to the bacterial flagellin family.</text>
</comment>
<evidence type="ECO:0000256" key="3">
    <source>
        <dbReference type="RuleBase" id="RU362073"/>
    </source>
</evidence>
<feature type="domain" description="Flagellin N-terminal" evidence="4">
    <location>
        <begin position="4"/>
        <end position="139"/>
    </location>
</feature>
<comment type="subcellular location">
    <subcellularLocation>
        <location evidence="3">Secreted</location>
    </subcellularLocation>
    <subcellularLocation>
        <location evidence="3">Bacterial flagellum</location>
    </subcellularLocation>
</comment>
<dbReference type="EMBL" id="JAME01000008">
    <property type="protein sequence ID" value="ETX29699.1"/>
    <property type="molecule type" value="Genomic_DNA"/>
</dbReference>
<dbReference type="Pfam" id="PF00700">
    <property type="entry name" value="Flagellin_C"/>
    <property type="match status" value="1"/>
</dbReference>
<proteinExistence type="inferred from homology"/>
<dbReference type="InterPro" id="IPR046358">
    <property type="entry name" value="Flagellin_C"/>
</dbReference>
<dbReference type="OrthoDB" id="8328560at2"/>
<organism evidence="6 7">
    <name type="scientific">Roseivivax isoporae LMG 25204</name>
    <dbReference type="NCBI Taxonomy" id="1449351"/>
    <lineage>
        <taxon>Bacteria</taxon>
        <taxon>Pseudomonadati</taxon>
        <taxon>Pseudomonadota</taxon>
        <taxon>Alphaproteobacteria</taxon>
        <taxon>Rhodobacterales</taxon>
        <taxon>Roseobacteraceae</taxon>
        <taxon>Roseivivax</taxon>
    </lineage>
</organism>
<feature type="domain" description="Flagellin C-terminal" evidence="5">
    <location>
        <begin position="369"/>
        <end position="451"/>
    </location>
</feature>
<dbReference type="Gene3D" id="1.20.1330.10">
    <property type="entry name" value="f41 fragment of flagellin, N-terminal domain"/>
    <property type="match status" value="2"/>
</dbReference>
<evidence type="ECO:0000256" key="1">
    <source>
        <dbReference type="ARBA" id="ARBA00005709"/>
    </source>
</evidence>
<evidence type="ECO:0000313" key="7">
    <source>
        <dbReference type="Proteomes" id="UP000023430"/>
    </source>
</evidence>
<keyword evidence="7" id="KW-1185">Reference proteome</keyword>
<dbReference type="Pfam" id="PF00669">
    <property type="entry name" value="Flagellin_N"/>
    <property type="match status" value="1"/>
</dbReference>
<keyword evidence="6" id="KW-0966">Cell projection</keyword>
<accession>X7FCB8</accession>
<dbReference type="GO" id="GO:0009288">
    <property type="term" value="C:bacterial-type flagellum"/>
    <property type="evidence" value="ECO:0007669"/>
    <property type="project" value="UniProtKB-SubCell"/>
</dbReference>
<dbReference type="PANTHER" id="PTHR42792:SF2">
    <property type="entry name" value="FLAGELLIN"/>
    <property type="match status" value="1"/>
</dbReference>
<protein>
    <recommendedName>
        <fullName evidence="3">Flagellin</fullName>
    </recommendedName>
</protein>
<keyword evidence="6" id="KW-0282">Flagellum</keyword>
<keyword evidence="2 3" id="KW-0975">Bacterial flagellum</keyword>
<comment type="caution">
    <text evidence="6">The sequence shown here is derived from an EMBL/GenBank/DDBJ whole genome shotgun (WGS) entry which is preliminary data.</text>
</comment>
<evidence type="ECO:0000259" key="4">
    <source>
        <dbReference type="Pfam" id="PF00669"/>
    </source>
</evidence>
<dbReference type="RefSeq" id="WP_043768532.1">
    <property type="nucleotide sequence ID" value="NZ_JAME01000008.1"/>
</dbReference>
<dbReference type="Proteomes" id="UP000023430">
    <property type="component" value="Unassembled WGS sequence"/>
</dbReference>
<gene>
    <name evidence="6" type="ORF">RISW2_22720</name>
</gene>
<keyword evidence="6" id="KW-0969">Cilium</keyword>
<evidence type="ECO:0000313" key="6">
    <source>
        <dbReference type="EMBL" id="ETX29699.1"/>
    </source>
</evidence>
<name>X7FCB8_9RHOB</name>
<comment type="function">
    <text evidence="3">Flagellin is the subunit protein which polymerizes to form the filaments of bacterial flagella.</text>
</comment>
<dbReference type="InterPro" id="IPR001492">
    <property type="entry name" value="Flagellin"/>
</dbReference>
<evidence type="ECO:0000256" key="2">
    <source>
        <dbReference type="ARBA" id="ARBA00023143"/>
    </source>
</evidence>
<evidence type="ECO:0000259" key="5">
    <source>
        <dbReference type="Pfam" id="PF00700"/>
    </source>
</evidence>
<keyword evidence="3" id="KW-0964">Secreted</keyword>
<dbReference type="InterPro" id="IPR001029">
    <property type="entry name" value="Flagellin_N"/>
</dbReference>
<dbReference type="PANTHER" id="PTHR42792">
    <property type="entry name" value="FLAGELLIN"/>
    <property type="match status" value="1"/>
</dbReference>
<dbReference type="GO" id="GO:0005576">
    <property type="term" value="C:extracellular region"/>
    <property type="evidence" value="ECO:0007669"/>
    <property type="project" value="UniProtKB-SubCell"/>
</dbReference>
<dbReference type="eggNOG" id="COG1344">
    <property type="taxonomic scope" value="Bacteria"/>
</dbReference>
<dbReference type="AlphaFoldDB" id="X7FCB8"/>